<dbReference type="EMBL" id="AVOT02117121">
    <property type="protein sequence ID" value="MBW0584172.1"/>
    <property type="molecule type" value="Genomic_DNA"/>
</dbReference>
<comment type="caution">
    <text evidence="1">The sequence shown here is derived from an EMBL/GenBank/DDBJ whole genome shotgun (WGS) entry which is preliminary data.</text>
</comment>
<protein>
    <submittedName>
        <fullName evidence="1">Uncharacterized protein</fullName>
    </submittedName>
</protein>
<evidence type="ECO:0000313" key="2">
    <source>
        <dbReference type="Proteomes" id="UP000765509"/>
    </source>
</evidence>
<keyword evidence="2" id="KW-1185">Reference proteome</keyword>
<evidence type="ECO:0000313" key="1">
    <source>
        <dbReference type="EMBL" id="MBW0584172.1"/>
    </source>
</evidence>
<reference evidence="1" key="1">
    <citation type="submission" date="2021-03" db="EMBL/GenBank/DDBJ databases">
        <title>Draft genome sequence of rust myrtle Austropuccinia psidii MF-1, a brazilian biotype.</title>
        <authorList>
            <person name="Quecine M.C."/>
            <person name="Pachon D.M.R."/>
            <person name="Bonatelli M.L."/>
            <person name="Correr F.H."/>
            <person name="Franceschini L.M."/>
            <person name="Leite T.F."/>
            <person name="Margarido G.R.A."/>
            <person name="Almeida C.A."/>
            <person name="Ferrarezi J.A."/>
            <person name="Labate C.A."/>
        </authorList>
    </citation>
    <scope>NUCLEOTIDE SEQUENCE</scope>
    <source>
        <strain evidence="1">MF-1</strain>
    </source>
</reference>
<gene>
    <name evidence="1" type="ORF">O181_123887</name>
</gene>
<proteinExistence type="predicted"/>
<dbReference type="Proteomes" id="UP000765509">
    <property type="component" value="Unassembled WGS sequence"/>
</dbReference>
<name>A0A9Q3KNK4_9BASI</name>
<organism evidence="1 2">
    <name type="scientific">Austropuccinia psidii MF-1</name>
    <dbReference type="NCBI Taxonomy" id="1389203"/>
    <lineage>
        <taxon>Eukaryota</taxon>
        <taxon>Fungi</taxon>
        <taxon>Dikarya</taxon>
        <taxon>Basidiomycota</taxon>
        <taxon>Pucciniomycotina</taxon>
        <taxon>Pucciniomycetes</taxon>
        <taxon>Pucciniales</taxon>
        <taxon>Sphaerophragmiaceae</taxon>
        <taxon>Austropuccinia</taxon>
    </lineage>
</organism>
<accession>A0A9Q3KNK4</accession>
<sequence length="103" mass="11858">MKGKNNFKITEINKCVPTCYHQSESRVNRWLLTSHCTACQDNVNRHMCHMRMSLKAQTHFNTIRDVQMRVWHCPPISVLTTPYAFTPLPLPSLCSRGALPTCL</sequence>
<dbReference type="AlphaFoldDB" id="A0A9Q3KNK4"/>